<evidence type="ECO:0000313" key="3">
    <source>
        <dbReference type="Proteomes" id="UP000756132"/>
    </source>
</evidence>
<reference evidence="2" key="1">
    <citation type="submission" date="2021-12" db="EMBL/GenBank/DDBJ databases">
        <authorList>
            <person name="Zaccaron A."/>
            <person name="Stergiopoulos I."/>
        </authorList>
    </citation>
    <scope>NUCLEOTIDE SEQUENCE</scope>
    <source>
        <strain evidence="2">Race5_Kim</strain>
    </source>
</reference>
<accession>A0A9Q8PEA3</accession>
<dbReference type="OrthoDB" id="3647961at2759"/>
<organism evidence="2 3">
    <name type="scientific">Passalora fulva</name>
    <name type="common">Tomato leaf mold</name>
    <name type="synonym">Cladosporium fulvum</name>
    <dbReference type="NCBI Taxonomy" id="5499"/>
    <lineage>
        <taxon>Eukaryota</taxon>
        <taxon>Fungi</taxon>
        <taxon>Dikarya</taxon>
        <taxon>Ascomycota</taxon>
        <taxon>Pezizomycotina</taxon>
        <taxon>Dothideomycetes</taxon>
        <taxon>Dothideomycetidae</taxon>
        <taxon>Mycosphaerellales</taxon>
        <taxon>Mycosphaerellaceae</taxon>
        <taxon>Fulvia</taxon>
    </lineage>
</organism>
<name>A0A9Q8PEA3_PASFU</name>
<dbReference type="RefSeq" id="XP_047765193.1">
    <property type="nucleotide sequence ID" value="XM_047910377.1"/>
</dbReference>
<dbReference type="GeneID" id="71991107"/>
<dbReference type="KEGG" id="ffu:CLAFUR5_11229"/>
<gene>
    <name evidence="2" type="ORF">CLAFUR5_11229</name>
</gene>
<dbReference type="EMBL" id="CP090170">
    <property type="protein sequence ID" value="UJO20827.1"/>
    <property type="molecule type" value="Genomic_DNA"/>
</dbReference>
<dbReference type="Proteomes" id="UP000756132">
    <property type="component" value="Chromosome 8"/>
</dbReference>
<evidence type="ECO:0000313" key="2">
    <source>
        <dbReference type="EMBL" id="UJO20827.1"/>
    </source>
</evidence>
<feature type="region of interest" description="Disordered" evidence="1">
    <location>
        <begin position="156"/>
        <end position="192"/>
    </location>
</feature>
<dbReference type="OMA" id="NINHAMA"/>
<keyword evidence="3" id="KW-1185">Reference proteome</keyword>
<dbReference type="AlphaFoldDB" id="A0A9Q8PEA3"/>
<feature type="compositionally biased region" description="Basic and acidic residues" evidence="1">
    <location>
        <begin position="161"/>
        <end position="183"/>
    </location>
</feature>
<evidence type="ECO:0000256" key="1">
    <source>
        <dbReference type="SAM" id="MobiDB-lite"/>
    </source>
</evidence>
<proteinExistence type="predicted"/>
<sequence length="391" mass="43831">MVFLTLALPSAVLAVKAPDSKKGMTFEIEKVFEVDFSTDAQGGCKSYKELLTNSYYDAIVALTGALNAIESVSQVTKKSKDHDPIAKKEWLRVRQTYEKVFGVDPWTPAGGLTKDVSPIRKTYDEYLASLQTPEKDSEKEPPKFTLRCEDDWLEWLEPTDPDPREAGKPDAKKFTLEKPREGQKAFPKGAFQGTNLEPSRSLMIRKEWVTLKNKKKPICGHDYAGLGPTGAMVDPPTGLIVFCKTPLVNKGVVATLSDLTSQIKVGAAIDLARFAGNPIWLHEFGHLLKNLRDQRALDKDGIKIKHPLGGYENVYHWEMTVNLAKCRVDDVPENPECYRMFAVAMYWNEWFWATGKAKKEPEAEGGMAGPSRMKRGSRMLRDLVEPGVIEH</sequence>
<protein>
    <submittedName>
        <fullName evidence="2">Uncharacterized protein</fullName>
    </submittedName>
</protein>
<reference evidence="2" key="2">
    <citation type="journal article" date="2022" name="Microb. Genom.">
        <title>A chromosome-scale genome assembly of the tomato pathogen Cladosporium fulvum reveals a compartmentalized genome architecture and the presence of a dispensable chromosome.</title>
        <authorList>
            <person name="Zaccaron A.Z."/>
            <person name="Chen L.H."/>
            <person name="Samaras A."/>
            <person name="Stergiopoulos I."/>
        </authorList>
    </citation>
    <scope>NUCLEOTIDE SEQUENCE</scope>
    <source>
        <strain evidence="2">Race5_Kim</strain>
    </source>
</reference>